<dbReference type="Proteomes" id="UP000736787">
    <property type="component" value="Unassembled WGS sequence"/>
</dbReference>
<dbReference type="EMBL" id="MJFZ01000011">
    <property type="protein sequence ID" value="RAW42776.1"/>
    <property type="molecule type" value="Genomic_DNA"/>
</dbReference>
<sequence>MDAPANYEFSDSESSYEEFIALMLNYTSVWRKRKRGGSRPRRSANVERDAQARHQRLWRDYFCESPRYSGQIFECRFRMKRSLFVQVMEAAVACDPEFEQLYDETIRGAVNTILYYTKRFCEAVIHAFESEYLRELSRSDIETQLQSSEQRGFPGCLGSLDCMHWSFEFTAAGKQFDQLYHQVDGIYPQYSCFVSTISKPANVKQKKFAERQDPFRKDVENASGVLRAKFPILKQPSKTWDTAGLLIIMNACVILHNMIVENNYENGIDPAAVLRRRRAKLVSTSQTLIPSMKPIQIATPT</sequence>
<protein>
    <recommendedName>
        <fullName evidence="4">Harbinger transposase-derived protein</fullName>
    </recommendedName>
</protein>
<evidence type="ECO:0000313" key="1">
    <source>
        <dbReference type="EMBL" id="KAG2938302.1"/>
    </source>
</evidence>
<dbReference type="AlphaFoldDB" id="A0A329T3N9"/>
<keyword evidence="3" id="KW-1185">Reference proteome</keyword>
<evidence type="ECO:0000313" key="3">
    <source>
        <dbReference type="Proteomes" id="UP000251314"/>
    </source>
</evidence>
<dbReference type="OrthoDB" id="119179at2759"/>
<dbReference type="PANTHER" id="PTHR47150">
    <property type="entry name" value="OS12G0169200 PROTEIN"/>
    <property type="match status" value="1"/>
</dbReference>
<comment type="caution">
    <text evidence="2">The sequence shown here is derived from an EMBL/GenBank/DDBJ whole genome shotgun (WGS) entry which is preliminary data.</text>
</comment>
<evidence type="ECO:0008006" key="4">
    <source>
        <dbReference type="Google" id="ProtNLM"/>
    </source>
</evidence>
<dbReference type="Pfam" id="PF04827">
    <property type="entry name" value="Plant_tran"/>
    <property type="match status" value="1"/>
</dbReference>
<evidence type="ECO:0000313" key="2">
    <source>
        <dbReference type="EMBL" id="RAW42776.1"/>
    </source>
</evidence>
<dbReference type="STRING" id="29920.A0A329T3N9"/>
<accession>A0A329T3N9</accession>
<organism evidence="2 3">
    <name type="scientific">Phytophthora cactorum</name>
    <dbReference type="NCBI Taxonomy" id="29920"/>
    <lineage>
        <taxon>Eukaryota</taxon>
        <taxon>Sar</taxon>
        <taxon>Stramenopiles</taxon>
        <taxon>Oomycota</taxon>
        <taxon>Peronosporomycetes</taxon>
        <taxon>Peronosporales</taxon>
        <taxon>Peronosporaceae</taxon>
        <taxon>Phytophthora</taxon>
    </lineage>
</organism>
<dbReference type="VEuPathDB" id="FungiDB:PC110_g1052"/>
<dbReference type="PANTHER" id="PTHR47150:SF5">
    <property type="entry name" value="OS07G0546750 PROTEIN"/>
    <property type="match status" value="1"/>
</dbReference>
<reference evidence="1" key="2">
    <citation type="submission" date="2018-10" db="EMBL/GenBank/DDBJ databases">
        <title>Effector identification in a new, highly contiguous assembly of the strawberry crown rot pathogen Phytophthora cactorum.</title>
        <authorList>
            <person name="Armitage A.D."/>
            <person name="Nellist C.F."/>
            <person name="Bates H."/>
            <person name="Vickerstaff R.J."/>
            <person name="Harrison R.J."/>
        </authorList>
    </citation>
    <scope>NUCLEOTIDE SEQUENCE</scope>
    <source>
        <strain evidence="1">4040</strain>
    </source>
</reference>
<dbReference type="Proteomes" id="UP000251314">
    <property type="component" value="Unassembled WGS sequence"/>
</dbReference>
<dbReference type="InterPro" id="IPR006912">
    <property type="entry name" value="Harbinger_derived_prot"/>
</dbReference>
<reference evidence="2 3" key="1">
    <citation type="submission" date="2018-01" db="EMBL/GenBank/DDBJ databases">
        <title>Draft genome of the strawberry crown rot pathogen Phytophthora cactorum.</title>
        <authorList>
            <person name="Armitage A.D."/>
            <person name="Lysoe E."/>
            <person name="Nellist C.F."/>
            <person name="Harrison R.J."/>
            <person name="Brurberg M.B."/>
        </authorList>
    </citation>
    <scope>NUCLEOTIDE SEQUENCE [LARGE SCALE GENOMIC DNA]</scope>
    <source>
        <strain evidence="2 3">10300</strain>
    </source>
</reference>
<name>A0A329T3N9_9STRA</name>
<gene>
    <name evidence="2" type="ORF">PC110_g1052</name>
    <name evidence="1" type="ORF">PC117_g11292</name>
</gene>
<proteinExistence type="predicted"/>
<dbReference type="EMBL" id="RCMK01000289">
    <property type="protein sequence ID" value="KAG2938302.1"/>
    <property type="molecule type" value="Genomic_DNA"/>
</dbReference>